<dbReference type="KEGG" id="ptan:CRYO30217_01494"/>
<evidence type="ECO:0008006" key="3">
    <source>
        <dbReference type="Google" id="ProtNLM"/>
    </source>
</evidence>
<protein>
    <recommendedName>
        <fullName evidence="3">DUF4304 domain-containing protein</fullName>
    </recommendedName>
</protein>
<dbReference type="AlphaFoldDB" id="A0A916JLW6"/>
<name>A0A916JLW6_9FLAO</name>
<proteinExistence type="predicted"/>
<evidence type="ECO:0000313" key="2">
    <source>
        <dbReference type="Proteomes" id="UP000683507"/>
    </source>
</evidence>
<sequence length="240" mass="28563">MWIFKKKNHFDFNDLDEVLVEKRVEIFQKVVSPFAKDLGLSNWNGKYLWFNDFNEEGIKHVLEYTVLKGYKGSFSYGVCFNFIPTVSNHKTLVNHKTDKSTSIQMFERLDGWKNSFEKNIRTKEDYVSHFNLKSFEITLDKIIKKYPQVISKWFENNQTLNQCINTLIDQLSRTRLNQNPIPNQNYYLSFLFAKKGDGTKALEYLNYHYERLIDINEVYIDELELVKNRVIKILNDANKV</sequence>
<gene>
    <name evidence="1" type="ORF">CRYO30217_01494</name>
</gene>
<reference evidence="1" key="1">
    <citation type="submission" date="2021-04" db="EMBL/GenBank/DDBJ databases">
        <authorList>
            <person name="Rodrigo-Torres L."/>
            <person name="Arahal R. D."/>
            <person name="Lucena T."/>
        </authorList>
    </citation>
    <scope>NUCLEOTIDE SEQUENCE</scope>
    <source>
        <strain evidence="1">AS29M-1</strain>
    </source>
</reference>
<dbReference type="RefSeq" id="WP_258541694.1">
    <property type="nucleotide sequence ID" value="NZ_OU015584.1"/>
</dbReference>
<accession>A0A916JLW6</accession>
<organism evidence="1 2">
    <name type="scientific">Parvicella tangerina</name>
    <dbReference type="NCBI Taxonomy" id="2829795"/>
    <lineage>
        <taxon>Bacteria</taxon>
        <taxon>Pseudomonadati</taxon>
        <taxon>Bacteroidota</taxon>
        <taxon>Flavobacteriia</taxon>
        <taxon>Flavobacteriales</taxon>
        <taxon>Parvicellaceae</taxon>
        <taxon>Parvicella</taxon>
    </lineage>
</organism>
<keyword evidence="2" id="KW-1185">Reference proteome</keyword>
<dbReference type="EMBL" id="OU015584">
    <property type="protein sequence ID" value="CAG5080954.1"/>
    <property type="molecule type" value="Genomic_DNA"/>
</dbReference>
<evidence type="ECO:0000313" key="1">
    <source>
        <dbReference type="EMBL" id="CAG5080954.1"/>
    </source>
</evidence>
<dbReference type="Proteomes" id="UP000683507">
    <property type="component" value="Chromosome"/>
</dbReference>